<accession>A0A556A7B1</accession>
<protein>
    <submittedName>
        <fullName evidence="1">Isocitrate lyase/PEP mutase family protein</fullName>
    </submittedName>
</protein>
<dbReference type="Proteomes" id="UP000318405">
    <property type="component" value="Unassembled WGS sequence"/>
</dbReference>
<proteinExistence type="predicted"/>
<dbReference type="OrthoDB" id="9771433at2"/>
<dbReference type="Pfam" id="PF13714">
    <property type="entry name" value="PEP_mutase"/>
    <property type="match status" value="1"/>
</dbReference>
<dbReference type="EMBL" id="VLTJ01000042">
    <property type="protein sequence ID" value="TSH88767.1"/>
    <property type="molecule type" value="Genomic_DNA"/>
</dbReference>
<dbReference type="SUPFAM" id="SSF51621">
    <property type="entry name" value="Phosphoenolpyruvate/pyruvate domain"/>
    <property type="match status" value="1"/>
</dbReference>
<dbReference type="PANTHER" id="PTHR42905:SF5">
    <property type="entry name" value="CARBOXYVINYL-CARBOXYPHOSPHONATE PHOSPHORYLMUTASE, CHLOROPLASTIC"/>
    <property type="match status" value="1"/>
</dbReference>
<evidence type="ECO:0000313" key="2">
    <source>
        <dbReference type="Proteomes" id="UP000318405"/>
    </source>
</evidence>
<name>A0A556A7B1_9BURK</name>
<comment type="caution">
    <text evidence="1">The sequence shown here is derived from an EMBL/GenBank/DDBJ whole genome shotgun (WGS) entry which is preliminary data.</text>
</comment>
<dbReference type="PANTHER" id="PTHR42905">
    <property type="entry name" value="PHOSPHOENOLPYRUVATE CARBOXYLASE"/>
    <property type="match status" value="1"/>
</dbReference>
<organism evidence="1 2">
    <name type="scientific">Verticiella sediminum</name>
    <dbReference type="NCBI Taxonomy" id="1247510"/>
    <lineage>
        <taxon>Bacteria</taxon>
        <taxon>Pseudomonadati</taxon>
        <taxon>Pseudomonadota</taxon>
        <taxon>Betaproteobacteria</taxon>
        <taxon>Burkholderiales</taxon>
        <taxon>Alcaligenaceae</taxon>
        <taxon>Verticiella</taxon>
    </lineage>
</organism>
<dbReference type="GO" id="GO:0016833">
    <property type="term" value="F:oxo-acid-lyase activity"/>
    <property type="evidence" value="ECO:0007669"/>
    <property type="project" value="UniProtKB-ARBA"/>
</dbReference>
<dbReference type="AlphaFoldDB" id="A0A556A7B1"/>
<dbReference type="Gene3D" id="3.20.20.60">
    <property type="entry name" value="Phosphoenolpyruvate-binding domains"/>
    <property type="match status" value="1"/>
</dbReference>
<dbReference type="CDD" id="cd00377">
    <property type="entry name" value="ICL_PEPM"/>
    <property type="match status" value="1"/>
</dbReference>
<evidence type="ECO:0000313" key="1">
    <source>
        <dbReference type="EMBL" id="TSH88767.1"/>
    </source>
</evidence>
<gene>
    <name evidence="1" type="ORF">FOZ76_24275</name>
</gene>
<dbReference type="InterPro" id="IPR015813">
    <property type="entry name" value="Pyrv/PenolPyrv_kinase-like_dom"/>
</dbReference>
<keyword evidence="2" id="KW-1185">Reference proteome</keyword>
<keyword evidence="1" id="KW-0456">Lyase</keyword>
<dbReference type="InterPro" id="IPR039556">
    <property type="entry name" value="ICL/PEPM"/>
</dbReference>
<sequence length="331" mass="35139">MLGRRCPGWAADACLRAGTFLGLRKHSGDRTMQDTKDMTGAADAAQRRRRLRRALAAEAPLIVPGCYDVMSALLAQQAGFEAVVVSGFGVSASLLGLPDMELCTASETIQVCGNVAARVDMPVLADADDGYGNALNVMRTVQALEQRGVSAITLEDQVSPKRCPLLGEPPALVSIDEAEGKLRAALRARRDPELMIVARIDAHDEAEVLARARRYADTGVDAIKLVSPALRRLAFLDEVRHACGLPLFIAALGWAGRQAAGAFDGKVAVVTHPLMPLMSAAAAVQGNLLALREGRPLPQAPLALDALEHVLGLPGLHALEQAYLPRLDGTR</sequence>
<dbReference type="InterPro" id="IPR040442">
    <property type="entry name" value="Pyrv_kinase-like_dom_sf"/>
</dbReference>
<reference evidence="1 2" key="1">
    <citation type="submission" date="2019-07" db="EMBL/GenBank/DDBJ databases">
        <title>Qingshengfaniella alkalisoli gen. nov., sp. nov., isolated from saline soil.</title>
        <authorList>
            <person name="Xu L."/>
            <person name="Huang X.-X."/>
            <person name="Sun J.-Q."/>
        </authorList>
    </citation>
    <scope>NUCLEOTIDE SEQUENCE [LARGE SCALE GENOMIC DNA]</scope>
    <source>
        <strain evidence="1 2">DSM 27279</strain>
    </source>
</reference>